<accession>A0A8G0PCH2</accession>
<dbReference type="AlphaFoldDB" id="A0A8G0PCH2"/>
<organism evidence="2 3">
    <name type="scientific">Trichoderma simmonsii</name>
    <dbReference type="NCBI Taxonomy" id="1491479"/>
    <lineage>
        <taxon>Eukaryota</taxon>
        <taxon>Fungi</taxon>
        <taxon>Dikarya</taxon>
        <taxon>Ascomycota</taxon>
        <taxon>Pezizomycotina</taxon>
        <taxon>Sordariomycetes</taxon>
        <taxon>Hypocreomycetidae</taxon>
        <taxon>Hypocreales</taxon>
        <taxon>Hypocreaceae</taxon>
        <taxon>Trichoderma</taxon>
    </lineage>
</organism>
<evidence type="ECO:0000313" key="2">
    <source>
        <dbReference type="EMBL" id="QYS97635.1"/>
    </source>
</evidence>
<reference evidence="2 3" key="1">
    <citation type="journal article" date="2021" name="BMC Genomics">
        <title>Telomere-to-telomere genome assembly of asparaginase-producing Trichoderma simmonsii.</title>
        <authorList>
            <person name="Chung D."/>
            <person name="Kwon Y.M."/>
            <person name="Yang Y."/>
        </authorList>
    </citation>
    <scope>NUCLEOTIDE SEQUENCE [LARGE SCALE GENOMIC DNA]</scope>
    <source>
        <strain evidence="2 3">GH-Sj1</strain>
    </source>
</reference>
<evidence type="ECO:0000313" key="3">
    <source>
        <dbReference type="Proteomes" id="UP000826661"/>
    </source>
</evidence>
<gene>
    <name evidence="2" type="ORF">H0G86_004857</name>
</gene>
<keyword evidence="1" id="KW-0175">Coiled coil</keyword>
<dbReference type="EMBL" id="CP075865">
    <property type="protein sequence ID" value="QYS97635.1"/>
    <property type="molecule type" value="Genomic_DNA"/>
</dbReference>
<proteinExistence type="predicted"/>
<dbReference type="Proteomes" id="UP000826661">
    <property type="component" value="Chromosome II"/>
</dbReference>
<sequence>MEKRLKSYIDENVEDLKTQLDQLHDRFVTDSANGKVTMRFLGQSITNTEKDIKEHFIEMLGTLEQRMQKTQKEINQDLEAVIAERLNTNKKRSVCAAFGDIGDTQEPTDAQRPLIRNYPAARGTEMNLEPHQIGHNYPFMQFGKRFEIQFNNMQTHLESVICEMKSGTYKRLAGLDERVGAMEEKMDKIILFMEKIEAYNAYKRVVS</sequence>
<keyword evidence="3" id="KW-1185">Reference proteome</keyword>
<name>A0A8G0PCH2_9HYPO</name>
<evidence type="ECO:0000256" key="1">
    <source>
        <dbReference type="SAM" id="Coils"/>
    </source>
</evidence>
<protein>
    <submittedName>
        <fullName evidence="2">Uncharacterized protein</fullName>
    </submittedName>
</protein>
<feature type="coiled-coil region" evidence="1">
    <location>
        <begin position="53"/>
        <end position="80"/>
    </location>
</feature>